<dbReference type="Proteomes" id="UP000753724">
    <property type="component" value="Unassembled WGS sequence"/>
</dbReference>
<dbReference type="EMBL" id="JAAAPO010000005">
    <property type="protein sequence ID" value="NBC37442.1"/>
    <property type="molecule type" value="Genomic_DNA"/>
</dbReference>
<dbReference type="InterPro" id="IPR036388">
    <property type="entry name" value="WH-like_DNA-bd_sf"/>
</dbReference>
<dbReference type="SMART" id="SM00347">
    <property type="entry name" value="HTH_MARR"/>
    <property type="match status" value="1"/>
</dbReference>
<protein>
    <submittedName>
        <fullName evidence="2">Winged helix DNA-binding protein</fullName>
    </submittedName>
</protein>
<dbReference type="GO" id="GO:0003677">
    <property type="term" value="F:DNA binding"/>
    <property type="evidence" value="ECO:0007669"/>
    <property type="project" value="UniProtKB-KW"/>
</dbReference>
<dbReference type="Gene3D" id="1.10.10.10">
    <property type="entry name" value="Winged helix-like DNA-binding domain superfamily/Winged helix DNA-binding domain"/>
    <property type="match status" value="1"/>
</dbReference>
<organism evidence="2 3">
    <name type="scientific">Novosphingobium ovatum</name>
    <dbReference type="NCBI Taxonomy" id="1908523"/>
    <lineage>
        <taxon>Bacteria</taxon>
        <taxon>Pseudomonadati</taxon>
        <taxon>Pseudomonadota</taxon>
        <taxon>Alphaproteobacteria</taxon>
        <taxon>Sphingomonadales</taxon>
        <taxon>Sphingomonadaceae</taxon>
        <taxon>Novosphingobium</taxon>
    </lineage>
</organism>
<keyword evidence="3" id="KW-1185">Reference proteome</keyword>
<reference evidence="3" key="1">
    <citation type="submission" date="2020-01" db="EMBL/GenBank/DDBJ databases">
        <title>Sphingomonas sp. strain CSW-10.</title>
        <authorList>
            <person name="Chen W.-M."/>
        </authorList>
    </citation>
    <scope>NUCLEOTIDE SEQUENCE [LARGE SCALE GENOMIC DNA]</scope>
    <source>
        <strain evidence="3">FSY-8</strain>
    </source>
</reference>
<dbReference type="Pfam" id="PF13463">
    <property type="entry name" value="HTH_27"/>
    <property type="match status" value="1"/>
</dbReference>
<keyword evidence="2" id="KW-0238">DNA-binding</keyword>
<dbReference type="SUPFAM" id="SSF46785">
    <property type="entry name" value="Winged helix' DNA-binding domain"/>
    <property type="match status" value="1"/>
</dbReference>
<gene>
    <name evidence="2" type="ORF">GTZ99_12875</name>
</gene>
<evidence type="ECO:0000313" key="2">
    <source>
        <dbReference type="EMBL" id="NBC37442.1"/>
    </source>
</evidence>
<dbReference type="InterPro" id="IPR036390">
    <property type="entry name" value="WH_DNA-bd_sf"/>
</dbReference>
<comment type="caution">
    <text evidence="2">The sequence shown here is derived from an EMBL/GenBank/DDBJ whole genome shotgun (WGS) entry which is preliminary data.</text>
</comment>
<dbReference type="InterPro" id="IPR000835">
    <property type="entry name" value="HTH_MarR-typ"/>
</dbReference>
<name>A0ABW9XG92_9SPHN</name>
<feature type="domain" description="HTH marR-type" evidence="1">
    <location>
        <begin position="244"/>
        <end position="337"/>
    </location>
</feature>
<proteinExistence type="predicted"/>
<evidence type="ECO:0000259" key="1">
    <source>
        <dbReference type="SMART" id="SM00347"/>
    </source>
</evidence>
<evidence type="ECO:0000313" key="3">
    <source>
        <dbReference type="Proteomes" id="UP000753724"/>
    </source>
</evidence>
<accession>A0ABW9XG92</accession>
<sequence length="339" mass="36584">MSNVQFAAFSENTADFSYGGAGHDVSGMRLTASVFADRAHQRHELREDGEGAGLRILGDDPVAALLTNEAHPLGDVVLLDCPQVDGGAMAALSRLDMRAARAGAQLIVSTSVDALDDVFGCLDQCEPQILVAPSRAERLVALGQVMTRMPGRKVRELSDQDRIMLLRLTEQVTQMAERMDRIGGTPASTAAPVAPAPAPAQAPSAFRFDGARAGTELAEKAARPQLPDPRMVRKLIRQRQMRARFFEVDLFADPAWDMLLDLTAAKAENAKVSVTSLCIASGVPPTTALRWIGQMTEAGLLRRIEDETDRRRAFITLTDKAADAMSAYFAELGANARVI</sequence>